<keyword evidence="1" id="KW-0287">Flowering</keyword>
<dbReference type="InterPro" id="IPR012474">
    <property type="entry name" value="Frigida"/>
</dbReference>
<keyword evidence="1" id="KW-0221">Differentiation</keyword>
<evidence type="ECO:0000313" key="3">
    <source>
        <dbReference type="Proteomes" id="UP000325577"/>
    </source>
</evidence>
<dbReference type="GO" id="GO:0009908">
    <property type="term" value="P:flower development"/>
    <property type="evidence" value="ECO:0007669"/>
    <property type="project" value="UniProtKB-KW"/>
</dbReference>
<evidence type="ECO:0000313" key="2">
    <source>
        <dbReference type="EMBL" id="KAA8549618.1"/>
    </source>
</evidence>
<dbReference type="Pfam" id="PF07899">
    <property type="entry name" value="Frigida"/>
    <property type="match status" value="1"/>
</dbReference>
<gene>
    <name evidence="2" type="ORF">F0562_001364</name>
</gene>
<organism evidence="2 3">
    <name type="scientific">Nyssa sinensis</name>
    <dbReference type="NCBI Taxonomy" id="561372"/>
    <lineage>
        <taxon>Eukaryota</taxon>
        <taxon>Viridiplantae</taxon>
        <taxon>Streptophyta</taxon>
        <taxon>Embryophyta</taxon>
        <taxon>Tracheophyta</taxon>
        <taxon>Spermatophyta</taxon>
        <taxon>Magnoliopsida</taxon>
        <taxon>eudicotyledons</taxon>
        <taxon>Gunneridae</taxon>
        <taxon>Pentapetalae</taxon>
        <taxon>asterids</taxon>
        <taxon>Cornales</taxon>
        <taxon>Nyssaceae</taxon>
        <taxon>Nyssa</taxon>
    </lineage>
</organism>
<sequence length="117" mass="13195">MDSAELLWFLSKWTDWDGFRAEFSAALEESVDSMRLVVDAVEHFVEMKRKGSPHKSLCTSSNGAEIVVWDTGYGNLHIFPIGSVHIQSQEVAWSLKSNIRRVGGSPYRAKYSECTPK</sequence>
<name>A0A5J5C2U3_9ASTE</name>
<keyword evidence="1" id="KW-0217">Developmental protein</keyword>
<reference evidence="2 3" key="1">
    <citation type="submission" date="2019-09" db="EMBL/GenBank/DDBJ databases">
        <title>A chromosome-level genome assembly of the Chinese tupelo Nyssa sinensis.</title>
        <authorList>
            <person name="Yang X."/>
            <person name="Kang M."/>
            <person name="Yang Y."/>
            <person name="Xiong H."/>
            <person name="Wang M."/>
            <person name="Zhang Z."/>
            <person name="Wang Z."/>
            <person name="Wu H."/>
            <person name="Ma T."/>
            <person name="Liu J."/>
            <person name="Xi Z."/>
        </authorList>
    </citation>
    <scope>NUCLEOTIDE SEQUENCE [LARGE SCALE GENOMIC DNA]</scope>
    <source>
        <strain evidence="2">J267</strain>
        <tissue evidence="2">Leaf</tissue>
    </source>
</reference>
<dbReference type="Proteomes" id="UP000325577">
    <property type="component" value="Linkage Group LG0"/>
</dbReference>
<dbReference type="GO" id="GO:0030154">
    <property type="term" value="P:cell differentiation"/>
    <property type="evidence" value="ECO:0007669"/>
    <property type="project" value="UniProtKB-KW"/>
</dbReference>
<dbReference type="EMBL" id="CM018031">
    <property type="protein sequence ID" value="KAA8549618.1"/>
    <property type="molecule type" value="Genomic_DNA"/>
</dbReference>
<evidence type="ECO:0000256" key="1">
    <source>
        <dbReference type="RuleBase" id="RU364012"/>
    </source>
</evidence>
<protein>
    <recommendedName>
        <fullName evidence="1">FRIGIDA-like protein</fullName>
    </recommendedName>
</protein>
<dbReference type="AlphaFoldDB" id="A0A5J5C2U3"/>
<proteinExistence type="inferred from homology"/>
<keyword evidence="3" id="KW-1185">Reference proteome</keyword>
<comment type="similarity">
    <text evidence="1">Belongs to the Frigida family.</text>
</comment>
<accession>A0A5J5C2U3</accession>